<evidence type="ECO:0000313" key="1">
    <source>
        <dbReference type="EMBL" id="QNP53251.1"/>
    </source>
</evidence>
<dbReference type="EMBL" id="CP060784">
    <property type="protein sequence ID" value="QNP53251.1"/>
    <property type="molecule type" value="Genomic_DNA"/>
</dbReference>
<proteinExistence type="predicted"/>
<dbReference type="AlphaFoldDB" id="A0A7H0GY85"/>
<name>A0A7H0GY85_9BACT</name>
<dbReference type="InterPro" id="IPR029058">
    <property type="entry name" value="AB_hydrolase_fold"/>
</dbReference>
<organism evidence="1 2">
    <name type="scientific">Hymenobacter qilianensis</name>
    <dbReference type="NCBI Taxonomy" id="1385715"/>
    <lineage>
        <taxon>Bacteria</taxon>
        <taxon>Pseudomonadati</taxon>
        <taxon>Bacteroidota</taxon>
        <taxon>Cytophagia</taxon>
        <taxon>Cytophagales</taxon>
        <taxon>Hymenobacteraceae</taxon>
        <taxon>Hymenobacter</taxon>
    </lineage>
</organism>
<dbReference type="Gene3D" id="3.40.50.1820">
    <property type="entry name" value="alpha/beta hydrolase"/>
    <property type="match status" value="1"/>
</dbReference>
<dbReference type="RefSeq" id="WP_187733471.1">
    <property type="nucleotide sequence ID" value="NZ_CP060784.1"/>
</dbReference>
<reference evidence="1 2" key="1">
    <citation type="submission" date="2020-08" db="EMBL/GenBank/DDBJ databases">
        <title>Genome sequence of Hymenobacter qilianensis JCM 19763T.</title>
        <authorList>
            <person name="Hyun D.-W."/>
            <person name="Bae J.-W."/>
        </authorList>
    </citation>
    <scope>NUCLEOTIDE SEQUENCE [LARGE SCALE GENOMIC DNA]</scope>
    <source>
        <strain evidence="1 2">JCM 19763</strain>
    </source>
</reference>
<keyword evidence="2" id="KW-1185">Reference proteome</keyword>
<dbReference type="KEGG" id="hqi:H9L05_06375"/>
<evidence type="ECO:0008006" key="3">
    <source>
        <dbReference type="Google" id="ProtNLM"/>
    </source>
</evidence>
<gene>
    <name evidence="1" type="ORF">H9L05_06375</name>
</gene>
<protein>
    <recommendedName>
        <fullName evidence="3">Phospholipase/carboxylesterase/thioesterase domain-containing protein</fullName>
    </recommendedName>
</protein>
<evidence type="ECO:0000313" key="2">
    <source>
        <dbReference type="Proteomes" id="UP000516093"/>
    </source>
</evidence>
<dbReference type="Proteomes" id="UP000516093">
    <property type="component" value="Chromosome"/>
</dbReference>
<accession>A0A7H0GY85</accession>
<sequence length="139" mass="15100">MQLQTFNTTRTARYYCVGEPGPTIRHVWFCLHGEGQSVADFAAQLSNLVTPERLLILPEALSRYTLPPAPDGTLSTGATWFAASDLLPDLADLTNYLDSLAETILAACPPIPPLRCWAMGTVRRPPVAGWPATESTMNA</sequence>